<keyword evidence="1" id="KW-0503">Monooxygenase</keyword>
<protein>
    <submittedName>
        <fullName evidence="1">Nitronate monooxygenase</fullName>
    </submittedName>
</protein>
<sequence>GAPDAYKQMIVESSIEDIIYTDAFSGVNANYLIPSIVKAGLDPNQLEKKQEINFEKLDNPEVKAWKDVWGSGQGIGAIDKVQSIERIVSELEESYTKATRNIVSQDNTMTQT</sequence>
<dbReference type="PANTHER" id="PTHR42747:SF4">
    <property type="entry name" value="BLR1330 PROTEIN"/>
    <property type="match status" value="1"/>
</dbReference>
<dbReference type="SUPFAM" id="SSF51412">
    <property type="entry name" value="Inosine monophosphate dehydrogenase (IMPDH)"/>
    <property type="match status" value="1"/>
</dbReference>
<feature type="non-terminal residue" evidence="1">
    <location>
        <position position="112"/>
    </location>
</feature>
<dbReference type="GO" id="GO:0018580">
    <property type="term" value="F:nitronate monooxygenase activity"/>
    <property type="evidence" value="ECO:0007669"/>
    <property type="project" value="TreeGrafter"/>
</dbReference>
<name>A0A6L9GA78_9MICC</name>
<dbReference type="Proteomes" id="UP000477543">
    <property type="component" value="Unassembled WGS sequence"/>
</dbReference>
<proteinExistence type="predicted"/>
<dbReference type="Gene3D" id="3.20.20.70">
    <property type="entry name" value="Aldolase class I"/>
    <property type="match status" value="1"/>
</dbReference>
<comment type="caution">
    <text evidence="1">The sequence shown here is derived from an EMBL/GenBank/DDBJ whole genome shotgun (WGS) entry which is preliminary data.</text>
</comment>
<feature type="non-terminal residue" evidence="1">
    <location>
        <position position="1"/>
    </location>
</feature>
<evidence type="ECO:0000313" key="2">
    <source>
        <dbReference type="Proteomes" id="UP000477543"/>
    </source>
</evidence>
<accession>A0A6L9GA78</accession>
<dbReference type="InterPro" id="IPR013785">
    <property type="entry name" value="Aldolase_TIM"/>
</dbReference>
<keyword evidence="1" id="KW-0560">Oxidoreductase</keyword>
<reference evidence="1 2" key="1">
    <citation type="submission" date="2020-01" db="EMBL/GenBank/DDBJ databases">
        <title>Glutamicibacter soli M275.</title>
        <authorList>
            <person name="Meng X."/>
        </authorList>
    </citation>
    <scope>NUCLEOTIDE SEQUENCE [LARGE SCALE GENOMIC DNA]</scope>
    <source>
        <strain evidence="1 2">M275</strain>
    </source>
</reference>
<gene>
    <name evidence="1" type="ORF">GT020_18955</name>
</gene>
<organism evidence="1 2">
    <name type="scientific">Glutamicibacter soli</name>
    <dbReference type="NCBI Taxonomy" id="453836"/>
    <lineage>
        <taxon>Bacteria</taxon>
        <taxon>Bacillati</taxon>
        <taxon>Actinomycetota</taxon>
        <taxon>Actinomycetes</taxon>
        <taxon>Micrococcales</taxon>
        <taxon>Micrococcaceae</taxon>
        <taxon>Glutamicibacter</taxon>
    </lineage>
</organism>
<dbReference type="AlphaFoldDB" id="A0A6L9GA78"/>
<dbReference type="EMBL" id="WYDN01000221">
    <property type="protein sequence ID" value="NAZ18107.1"/>
    <property type="molecule type" value="Genomic_DNA"/>
</dbReference>
<evidence type="ECO:0000313" key="1">
    <source>
        <dbReference type="EMBL" id="NAZ18107.1"/>
    </source>
</evidence>
<dbReference type="PANTHER" id="PTHR42747">
    <property type="entry name" value="NITRONATE MONOOXYGENASE-RELATED"/>
    <property type="match status" value="1"/>
</dbReference>